<protein>
    <submittedName>
        <fullName evidence="4">Long-chain-fatty acid--ACP ligase MbtM</fullName>
        <ecNumber evidence="4">6.2.1.20</ecNumber>
    </submittedName>
</protein>
<dbReference type="PANTHER" id="PTHR22754">
    <property type="entry name" value="DISCO-INTERACTING PROTEIN 2 DIP2 -RELATED"/>
    <property type="match status" value="1"/>
</dbReference>
<evidence type="ECO:0000259" key="3">
    <source>
        <dbReference type="Pfam" id="PF14535"/>
    </source>
</evidence>
<feature type="domain" description="AMP-dependent synthetase/ligase" evidence="2">
    <location>
        <begin position="14"/>
        <end position="388"/>
    </location>
</feature>
<dbReference type="Gene3D" id="3.30.300.30">
    <property type="match status" value="1"/>
</dbReference>
<dbReference type="InterPro" id="IPR020845">
    <property type="entry name" value="AMP-binding_CS"/>
</dbReference>
<keyword evidence="4" id="KW-0436">Ligase</keyword>
<proteinExistence type="inferred from homology"/>
<dbReference type="RefSeq" id="WP_240172126.1">
    <property type="nucleotide sequence ID" value="NZ_CP092365.1"/>
</dbReference>
<dbReference type="PROSITE" id="PS00455">
    <property type="entry name" value="AMP_BINDING"/>
    <property type="match status" value="1"/>
</dbReference>
<dbReference type="EC" id="6.2.1.20" evidence="4"/>
<dbReference type="Pfam" id="PF00501">
    <property type="entry name" value="AMP-binding"/>
    <property type="match status" value="1"/>
</dbReference>
<accession>A0ABY3U809</accession>
<comment type="similarity">
    <text evidence="1">Belongs to the ATP-dependent AMP-binding enzyme family.</text>
</comment>
<dbReference type="InterPro" id="IPR042099">
    <property type="entry name" value="ANL_N_sf"/>
</dbReference>
<feature type="domain" description="AMP-dependent ligase C-terminal" evidence="3">
    <location>
        <begin position="426"/>
        <end position="513"/>
    </location>
</feature>
<organism evidence="4 5">
    <name type="scientific">Mycolicibacillus parakoreensis</name>
    <dbReference type="NCBI Taxonomy" id="1069221"/>
    <lineage>
        <taxon>Bacteria</taxon>
        <taxon>Bacillati</taxon>
        <taxon>Actinomycetota</taxon>
        <taxon>Actinomycetes</taxon>
        <taxon>Mycobacteriales</taxon>
        <taxon>Mycobacteriaceae</taxon>
        <taxon>Mycolicibacillus</taxon>
    </lineage>
</organism>
<dbReference type="InterPro" id="IPR045851">
    <property type="entry name" value="AMP-bd_C_sf"/>
</dbReference>
<evidence type="ECO:0000259" key="2">
    <source>
        <dbReference type="Pfam" id="PF00501"/>
    </source>
</evidence>
<evidence type="ECO:0000313" key="5">
    <source>
        <dbReference type="Proteomes" id="UP001055200"/>
    </source>
</evidence>
<dbReference type="InterPro" id="IPR028154">
    <property type="entry name" value="AMP-dep_Lig_C"/>
</dbReference>
<dbReference type="Gene3D" id="3.40.50.12780">
    <property type="entry name" value="N-terminal domain of ligase-like"/>
    <property type="match status" value="1"/>
</dbReference>
<dbReference type="Proteomes" id="UP001055200">
    <property type="component" value="Chromosome"/>
</dbReference>
<dbReference type="InterPro" id="IPR000873">
    <property type="entry name" value="AMP-dep_synth/lig_dom"/>
</dbReference>
<name>A0ABY3U809_9MYCO</name>
<reference evidence="4" key="1">
    <citation type="submission" date="2022-08" db="EMBL/GenBank/DDBJ databases">
        <title>Complete genome sequence of 14 non-tuberculosis mycobacteria type-strains.</title>
        <authorList>
            <person name="Igarashi Y."/>
            <person name="Osugi A."/>
            <person name="Mitarai S."/>
        </authorList>
    </citation>
    <scope>NUCLEOTIDE SEQUENCE</scope>
    <source>
        <strain evidence="4">DSM 45575</strain>
    </source>
</reference>
<dbReference type="Pfam" id="PF14535">
    <property type="entry name" value="AMP-binding_C_2"/>
    <property type="match status" value="1"/>
</dbReference>
<keyword evidence="5" id="KW-1185">Reference proteome</keyword>
<dbReference type="PANTHER" id="PTHR22754:SF32">
    <property type="entry name" value="DISCO-INTERACTING PROTEIN 2"/>
    <property type="match status" value="1"/>
</dbReference>
<sequence length="524" mass="54675">MSALADALTRAMSSSPNDLMVLDRDTGDWIRHPWPLVHARAASVAAGVLDVDDGNAVGLVGEPTADLVAAIQGAWLAGRSVSVLPGPVRGADTEQWARSTLDRFTRIGVGVVFSNGTALDLLGAAQPSLPVLDVAEAAGTGRTVTPVPAAPGVAAVLQGTAGSTGTPRTAQLSPEAVLANLRGLIERVDVVRGVDVGCSWLPLYHDMGLTFLLTSALAGIPVWLAPTTAFAASPFRWLQWLHDSRATLTAAPNFAYNVIGKYARRVPDVDLSSVRMAINGGEPVDCTGMDRFCTEMARFGFSAGAVCASYGLAEATCAVTVPVPGEGLRYDDVPADEPGTPARRHAVLGTPIPGLQVRIARGGEHRDIGGREVGEIEIRGESMMTGYLGEAPLDPDSWFATGDLGYLTDDGLVVCGRAKEVISVAGRNVFPTEIERVAAEVRGVREGAVVAVAADGERPGLVITAEFRGRDASGARSQLVSRVAAECGVVPADVVFVSPGTLPRTSSGKLRRLEVKNNLEAVHS</sequence>
<dbReference type="SUPFAM" id="SSF56801">
    <property type="entry name" value="Acetyl-CoA synthetase-like"/>
    <property type="match status" value="1"/>
</dbReference>
<dbReference type="NCBIfam" id="NF004510">
    <property type="entry name" value="PRK05851.1"/>
    <property type="match status" value="1"/>
</dbReference>
<evidence type="ECO:0000313" key="4">
    <source>
        <dbReference type="EMBL" id="ULN53882.1"/>
    </source>
</evidence>
<dbReference type="GO" id="GO:0008922">
    <property type="term" value="F:long-chain fatty acid [acyl-carrier-protein] ligase activity"/>
    <property type="evidence" value="ECO:0007669"/>
    <property type="project" value="UniProtKB-EC"/>
</dbReference>
<evidence type="ECO:0000256" key="1">
    <source>
        <dbReference type="ARBA" id="ARBA00006432"/>
    </source>
</evidence>
<dbReference type="EMBL" id="CP092365">
    <property type="protein sequence ID" value="ULN53882.1"/>
    <property type="molecule type" value="Genomic_DNA"/>
</dbReference>
<gene>
    <name evidence="4" type="primary">mbtM</name>
    <name evidence="4" type="ORF">MIU77_06185</name>
</gene>